<dbReference type="EMBL" id="CP036278">
    <property type="protein sequence ID" value="QDU57333.1"/>
    <property type="molecule type" value="Genomic_DNA"/>
</dbReference>
<evidence type="ECO:0000259" key="8">
    <source>
        <dbReference type="Pfam" id="PF00884"/>
    </source>
</evidence>
<dbReference type="PANTHER" id="PTHR45953:SF1">
    <property type="entry name" value="IDURONATE 2-SULFATASE"/>
    <property type="match status" value="1"/>
</dbReference>
<feature type="chain" id="PRO_5021762496" evidence="7">
    <location>
        <begin position="20"/>
        <end position="464"/>
    </location>
</feature>
<dbReference type="InterPro" id="IPR017850">
    <property type="entry name" value="Alkaline_phosphatase_core_sf"/>
</dbReference>
<dbReference type="GO" id="GO:0004423">
    <property type="term" value="F:iduronate-2-sulfatase activity"/>
    <property type="evidence" value="ECO:0007669"/>
    <property type="project" value="InterPro"/>
</dbReference>
<evidence type="ECO:0000256" key="4">
    <source>
        <dbReference type="ARBA" id="ARBA00022729"/>
    </source>
</evidence>
<dbReference type="InterPro" id="IPR000917">
    <property type="entry name" value="Sulfatase_N"/>
</dbReference>
<dbReference type="Gene3D" id="3.40.720.10">
    <property type="entry name" value="Alkaline Phosphatase, subunit A"/>
    <property type="match status" value="1"/>
</dbReference>
<dbReference type="SUPFAM" id="SSF53649">
    <property type="entry name" value="Alkaline phosphatase-like"/>
    <property type="match status" value="1"/>
</dbReference>
<feature type="domain" description="Sulfatase N-terminal" evidence="8">
    <location>
        <begin position="22"/>
        <end position="363"/>
    </location>
</feature>
<evidence type="ECO:0000256" key="2">
    <source>
        <dbReference type="ARBA" id="ARBA00008779"/>
    </source>
</evidence>
<dbReference type="GO" id="GO:0046872">
    <property type="term" value="F:metal ion binding"/>
    <property type="evidence" value="ECO:0007669"/>
    <property type="project" value="UniProtKB-KW"/>
</dbReference>
<keyword evidence="4 7" id="KW-0732">Signal</keyword>
<dbReference type="Pfam" id="PF00884">
    <property type="entry name" value="Sulfatase"/>
    <property type="match status" value="1"/>
</dbReference>
<dbReference type="CDD" id="cd16030">
    <property type="entry name" value="iduronate-2-sulfatase"/>
    <property type="match status" value="1"/>
</dbReference>
<evidence type="ECO:0000256" key="3">
    <source>
        <dbReference type="ARBA" id="ARBA00022723"/>
    </source>
</evidence>
<dbReference type="PANTHER" id="PTHR45953">
    <property type="entry name" value="IDURONATE 2-SULFATASE"/>
    <property type="match status" value="1"/>
</dbReference>
<proteinExistence type="inferred from homology"/>
<dbReference type="Proteomes" id="UP000315750">
    <property type="component" value="Chromosome"/>
</dbReference>
<dbReference type="OrthoDB" id="9782218at2"/>
<name>A0A518ARI2_9BACT</name>
<comment type="similarity">
    <text evidence="2">Belongs to the sulfatase family.</text>
</comment>
<reference evidence="9 10" key="1">
    <citation type="submission" date="2019-02" db="EMBL/GenBank/DDBJ databases">
        <title>Deep-cultivation of Planctomycetes and their phenomic and genomic characterization uncovers novel biology.</title>
        <authorList>
            <person name="Wiegand S."/>
            <person name="Jogler M."/>
            <person name="Boedeker C."/>
            <person name="Pinto D."/>
            <person name="Vollmers J."/>
            <person name="Rivas-Marin E."/>
            <person name="Kohn T."/>
            <person name="Peeters S.H."/>
            <person name="Heuer A."/>
            <person name="Rast P."/>
            <person name="Oberbeckmann S."/>
            <person name="Bunk B."/>
            <person name="Jeske O."/>
            <person name="Meyerdierks A."/>
            <person name="Storesund J.E."/>
            <person name="Kallscheuer N."/>
            <person name="Luecker S."/>
            <person name="Lage O.M."/>
            <person name="Pohl T."/>
            <person name="Merkel B.J."/>
            <person name="Hornburger P."/>
            <person name="Mueller R.-W."/>
            <person name="Bruemmer F."/>
            <person name="Labrenz M."/>
            <person name="Spormann A.M."/>
            <person name="Op den Camp H."/>
            <person name="Overmann J."/>
            <person name="Amann R."/>
            <person name="Jetten M.S.M."/>
            <person name="Mascher T."/>
            <person name="Medema M.H."/>
            <person name="Devos D.P."/>
            <person name="Kaster A.-K."/>
            <person name="Ovreas L."/>
            <person name="Rohde M."/>
            <person name="Galperin M.Y."/>
            <person name="Jogler C."/>
        </authorList>
    </citation>
    <scope>NUCLEOTIDE SEQUENCE [LARGE SCALE GENOMIC DNA]</scope>
    <source>
        <strain evidence="9 10">Pan181</strain>
    </source>
</reference>
<evidence type="ECO:0000256" key="7">
    <source>
        <dbReference type="SAM" id="SignalP"/>
    </source>
</evidence>
<dbReference type="KEGG" id="amuc:Pan181_35480"/>
<comment type="cofactor">
    <cofactor evidence="1">
        <name>Ca(2+)</name>
        <dbReference type="ChEBI" id="CHEBI:29108"/>
    </cofactor>
</comment>
<dbReference type="InterPro" id="IPR035874">
    <property type="entry name" value="IDS"/>
</dbReference>
<evidence type="ECO:0000256" key="1">
    <source>
        <dbReference type="ARBA" id="ARBA00001913"/>
    </source>
</evidence>
<feature type="signal peptide" evidence="7">
    <location>
        <begin position="1"/>
        <end position="19"/>
    </location>
</feature>
<dbReference type="EC" id="3.1.6.1" evidence="9"/>
<evidence type="ECO:0000256" key="5">
    <source>
        <dbReference type="ARBA" id="ARBA00022801"/>
    </source>
</evidence>
<evidence type="ECO:0000313" key="9">
    <source>
        <dbReference type="EMBL" id="QDU57333.1"/>
    </source>
</evidence>
<protein>
    <submittedName>
        <fullName evidence="9">Arylsulfatase</fullName>
        <ecNumber evidence="9">3.1.6.1</ecNumber>
    </submittedName>
</protein>
<evidence type="ECO:0000313" key="10">
    <source>
        <dbReference type="Proteomes" id="UP000315750"/>
    </source>
</evidence>
<dbReference type="GO" id="GO:0005737">
    <property type="term" value="C:cytoplasm"/>
    <property type="evidence" value="ECO:0007669"/>
    <property type="project" value="TreeGrafter"/>
</dbReference>
<dbReference type="AlphaFoldDB" id="A0A518ARI2"/>
<keyword evidence="6" id="KW-0106">Calcium</keyword>
<keyword evidence="10" id="KW-1185">Reference proteome</keyword>
<organism evidence="9 10">
    <name type="scientific">Aeoliella mucimassa</name>
    <dbReference type="NCBI Taxonomy" id="2527972"/>
    <lineage>
        <taxon>Bacteria</taxon>
        <taxon>Pseudomonadati</taxon>
        <taxon>Planctomycetota</taxon>
        <taxon>Planctomycetia</taxon>
        <taxon>Pirellulales</taxon>
        <taxon>Lacipirellulaceae</taxon>
        <taxon>Aeoliella</taxon>
    </lineage>
</organism>
<gene>
    <name evidence="9" type="ORF">Pan181_35480</name>
</gene>
<keyword evidence="5 9" id="KW-0378">Hydrolase</keyword>
<evidence type="ECO:0000256" key="6">
    <source>
        <dbReference type="ARBA" id="ARBA00022837"/>
    </source>
</evidence>
<keyword evidence="3" id="KW-0479">Metal-binding</keyword>
<dbReference type="GO" id="GO:0004065">
    <property type="term" value="F:arylsulfatase activity"/>
    <property type="evidence" value="ECO:0007669"/>
    <property type="project" value="UniProtKB-EC"/>
</dbReference>
<sequence length="464" mass="51673" precursor="true">MRNLLWLCVVLLAPLTCFASSPNVLLICVDDLKPTLGCYGDPLAQTPNIDRLAAQGVLFERAYCNQAVCAPSRNSLLSGLRPQTLGIYDLGTYFRLSAPDAVTLPQCFKQQGYHTLGMGKIYHTAHGNRDDRSSWSEPFRGTPGMIYLDSPATSEDGRRGPAFEAADVDDSKYTAGILADLAVKRLRKPRSEDDPPVFMAVGFHRPHLPFNSPKKYWDLYDRDEFELPEYRTAPEGAPSYAPTTWGELRNYGNIPKTGPLSDELQLELIHGYYAAVSYTDAEVGRLMDVLAETGQAANTIVVLWGDHGWHLGDHGMWCKHTNYEQATRIPLIIAGPGVEPGVVKNSLVETVDIYPTLCELAGITAPDTLDGKSFAQVLTDHDSVVRNAAVQVYPRGKRLGQTIRTERYRLVEWKGPGDEPEYELYDYQDDPQETRNLADEQPAVVAELRAMLDELPKPKRFKAK</sequence>
<dbReference type="RefSeq" id="WP_145248440.1">
    <property type="nucleotide sequence ID" value="NZ_CP036278.1"/>
</dbReference>
<accession>A0A518ARI2</accession>